<evidence type="ECO:0000259" key="8">
    <source>
        <dbReference type="PROSITE" id="PS50119"/>
    </source>
</evidence>
<dbReference type="InterPro" id="IPR013083">
    <property type="entry name" value="Znf_RING/FYVE/PHD"/>
</dbReference>
<evidence type="ECO:0000259" key="7">
    <source>
        <dbReference type="PROSITE" id="PS50089"/>
    </source>
</evidence>
<feature type="region of interest" description="Disordered" evidence="6">
    <location>
        <begin position="394"/>
        <end position="485"/>
    </location>
</feature>
<feature type="compositionally biased region" description="Low complexity" evidence="6">
    <location>
        <begin position="456"/>
        <end position="465"/>
    </location>
</feature>
<reference evidence="9" key="1">
    <citation type="journal article" date="2019" name="bioRxiv">
        <title>The Genome of the Zebra Mussel, Dreissena polymorpha: A Resource for Invasive Species Research.</title>
        <authorList>
            <person name="McCartney M.A."/>
            <person name="Auch B."/>
            <person name="Kono T."/>
            <person name="Mallez S."/>
            <person name="Zhang Y."/>
            <person name="Obille A."/>
            <person name="Becker A."/>
            <person name="Abrahante J.E."/>
            <person name="Garbe J."/>
            <person name="Badalamenti J.P."/>
            <person name="Herman A."/>
            <person name="Mangelson H."/>
            <person name="Liachko I."/>
            <person name="Sullivan S."/>
            <person name="Sone E.D."/>
            <person name="Koren S."/>
            <person name="Silverstein K.A.T."/>
            <person name="Beckman K.B."/>
            <person name="Gohl D.M."/>
        </authorList>
    </citation>
    <scope>NUCLEOTIDE SEQUENCE</scope>
    <source>
        <strain evidence="9">Duluth1</strain>
        <tissue evidence="9">Whole animal</tissue>
    </source>
</reference>
<dbReference type="PROSITE" id="PS50119">
    <property type="entry name" value="ZF_BBOX"/>
    <property type="match status" value="1"/>
</dbReference>
<sequence length="799" mass="90733">MDRTPGQVSEDFLTCSQCHDDFNDPRGLPCLHAFCKSCISDHITKATKGQRAPKGFECPICKRYVDAPDPHQPPTAWAGLLPVSHLLTSLMDSVRLRNDVSKCDPCFRRKDKVIAAKWCKECAEALCEQCVSFHRSLKYSQNHTLMEFEELRQQPIKNTLPRPPCPEHENTTLGFFCEDHQKVCCSSCVTVDHRKCSHVTTSVDAAAKYRNEVDVLTEKLRHQNGWSGRIMENRQHSLKLLDDAESQLKSQILGIRAQFDDLLRTQEKKMLEELKMLKSKEKQRYEREITKCEEMVSTTGNALNILKNSTQHGTDSDILMSVNSVKKEAKNCDRHLSEISRSLTDILLLFTPDRQLSQVMGTLKEIGKISFSHTHVHVQPPYNLSVQNSIMESDPEMERFTPESPSLHEKDKPKSIKLPIDETPRSSRMSQVSQTSRRSRRSPQINSTRQSPLMTSSRHSSNISSTRQHSSSFLNDTPRSKGSKTSELFHQTVVAIEDESHHRSGDRLLSPMTPMGRSSQRKSEISPAALEFFFKARTAQDRENCILTGATYLGDGRIVLVDQMLRKLKLFDQNYHWVGEKVLPGRPYDIVNVTDNEIAVTFPREKRIQVFAVRQTDFLPTFTIATGAKCWGLAYNAIHKRFAVCCYTQPPCVKIFSRSDGREIKSLTRDRTGVELFFFPDYVAMDSAGRNVFVTDKYKKSVIGLTVDGEKRWEVSIHGLTNPRGICIVGTKIYVAGCRSHNVMLLTTDGEQLGEVIVEGISFPNKICLSPRADRLLVTQFQGTLIDIERNTVKIYRVD</sequence>
<keyword evidence="1" id="KW-0597">Phosphoprotein</keyword>
<keyword evidence="4" id="KW-0862">Zinc</keyword>
<dbReference type="InterPro" id="IPR017907">
    <property type="entry name" value="Znf_RING_CS"/>
</dbReference>
<dbReference type="InterPro" id="IPR047153">
    <property type="entry name" value="TRIM45/56/19-like"/>
</dbReference>
<dbReference type="InterPro" id="IPR000315">
    <property type="entry name" value="Znf_B-box"/>
</dbReference>
<keyword evidence="10" id="KW-1185">Reference proteome</keyword>
<gene>
    <name evidence="9" type="ORF">DPMN_010220</name>
</gene>
<feature type="compositionally biased region" description="Low complexity" evidence="6">
    <location>
        <begin position="426"/>
        <end position="436"/>
    </location>
</feature>
<feature type="region of interest" description="Disordered" evidence="6">
    <location>
        <begin position="497"/>
        <end position="523"/>
    </location>
</feature>
<comment type="caution">
    <text evidence="9">The sequence shown here is derived from an EMBL/GenBank/DDBJ whole genome shotgun (WGS) entry which is preliminary data.</text>
</comment>
<evidence type="ECO:0000256" key="3">
    <source>
        <dbReference type="ARBA" id="ARBA00022771"/>
    </source>
</evidence>
<proteinExistence type="predicted"/>
<dbReference type="Pfam" id="PF13445">
    <property type="entry name" value="zf-RING_UBOX"/>
    <property type="match status" value="1"/>
</dbReference>
<dbReference type="AlphaFoldDB" id="A0A9D4N2S5"/>
<dbReference type="SUPFAM" id="SSF101898">
    <property type="entry name" value="NHL repeat"/>
    <property type="match status" value="1"/>
</dbReference>
<protein>
    <recommendedName>
        <fullName evidence="11">E3 ubiquitin-protein ligase TRIM56</fullName>
    </recommendedName>
</protein>
<dbReference type="SUPFAM" id="SSF57845">
    <property type="entry name" value="B-box zinc-binding domain"/>
    <property type="match status" value="1"/>
</dbReference>
<feature type="domain" description="RING-type" evidence="7">
    <location>
        <begin position="15"/>
        <end position="62"/>
    </location>
</feature>
<evidence type="ECO:0000256" key="4">
    <source>
        <dbReference type="ARBA" id="ARBA00022833"/>
    </source>
</evidence>
<evidence type="ECO:0000256" key="5">
    <source>
        <dbReference type="PROSITE-ProRule" id="PRU00024"/>
    </source>
</evidence>
<evidence type="ECO:0000256" key="2">
    <source>
        <dbReference type="ARBA" id="ARBA00022723"/>
    </source>
</evidence>
<dbReference type="Gene3D" id="3.30.160.60">
    <property type="entry name" value="Classic Zinc Finger"/>
    <property type="match status" value="1"/>
</dbReference>
<dbReference type="PROSITE" id="PS00518">
    <property type="entry name" value="ZF_RING_1"/>
    <property type="match status" value="1"/>
</dbReference>
<dbReference type="Gene3D" id="3.30.40.10">
    <property type="entry name" value="Zinc/RING finger domain, C3HC4 (zinc finger)"/>
    <property type="match status" value="1"/>
</dbReference>
<keyword evidence="3 5" id="KW-0863">Zinc-finger</keyword>
<dbReference type="PROSITE" id="PS50089">
    <property type="entry name" value="ZF_RING_2"/>
    <property type="match status" value="1"/>
</dbReference>
<dbReference type="InterPro" id="IPR011042">
    <property type="entry name" value="6-blade_b-propeller_TolB-like"/>
</dbReference>
<evidence type="ECO:0000313" key="9">
    <source>
        <dbReference type="EMBL" id="KAH3886219.1"/>
    </source>
</evidence>
<evidence type="ECO:0000313" key="10">
    <source>
        <dbReference type="Proteomes" id="UP000828390"/>
    </source>
</evidence>
<feature type="compositionally biased region" description="Polar residues" evidence="6">
    <location>
        <begin position="443"/>
        <end position="455"/>
    </location>
</feature>
<evidence type="ECO:0000256" key="6">
    <source>
        <dbReference type="SAM" id="MobiDB-lite"/>
    </source>
</evidence>
<feature type="domain" description="B box-type" evidence="8">
    <location>
        <begin position="165"/>
        <end position="203"/>
    </location>
</feature>
<reference evidence="9" key="2">
    <citation type="submission" date="2020-11" db="EMBL/GenBank/DDBJ databases">
        <authorList>
            <person name="McCartney M.A."/>
            <person name="Auch B."/>
            <person name="Kono T."/>
            <person name="Mallez S."/>
            <person name="Becker A."/>
            <person name="Gohl D.M."/>
            <person name="Silverstein K.A.T."/>
            <person name="Koren S."/>
            <person name="Bechman K.B."/>
            <person name="Herman A."/>
            <person name="Abrahante J.E."/>
            <person name="Garbe J."/>
        </authorList>
    </citation>
    <scope>NUCLEOTIDE SEQUENCE</scope>
    <source>
        <strain evidence="9">Duluth1</strain>
        <tissue evidence="9">Whole animal</tissue>
    </source>
</reference>
<dbReference type="EMBL" id="JAIWYP010000001">
    <property type="protein sequence ID" value="KAH3886219.1"/>
    <property type="molecule type" value="Genomic_DNA"/>
</dbReference>
<dbReference type="PANTHER" id="PTHR25462">
    <property type="entry name" value="BONUS, ISOFORM C-RELATED"/>
    <property type="match status" value="1"/>
</dbReference>
<name>A0A9D4N2S5_DREPO</name>
<dbReference type="Pfam" id="PF00643">
    <property type="entry name" value="zf-B_box"/>
    <property type="match status" value="1"/>
</dbReference>
<dbReference type="GO" id="GO:0008270">
    <property type="term" value="F:zinc ion binding"/>
    <property type="evidence" value="ECO:0007669"/>
    <property type="project" value="UniProtKB-KW"/>
</dbReference>
<dbReference type="Proteomes" id="UP000828390">
    <property type="component" value="Unassembled WGS sequence"/>
</dbReference>
<feature type="compositionally biased region" description="Polar residues" evidence="6">
    <location>
        <begin position="466"/>
        <end position="477"/>
    </location>
</feature>
<dbReference type="SMART" id="SM00184">
    <property type="entry name" value="RING"/>
    <property type="match status" value="1"/>
</dbReference>
<dbReference type="InterPro" id="IPR001841">
    <property type="entry name" value="Znf_RING"/>
</dbReference>
<dbReference type="Gene3D" id="2.120.10.30">
    <property type="entry name" value="TolB, C-terminal domain"/>
    <property type="match status" value="1"/>
</dbReference>
<keyword evidence="2" id="KW-0479">Metal-binding</keyword>
<dbReference type="PANTHER" id="PTHR25462:SF296">
    <property type="entry name" value="MEIOTIC P26, ISOFORM F"/>
    <property type="match status" value="1"/>
</dbReference>
<dbReference type="InterPro" id="IPR027370">
    <property type="entry name" value="Znf-RING_euk"/>
</dbReference>
<evidence type="ECO:0000256" key="1">
    <source>
        <dbReference type="ARBA" id="ARBA00022553"/>
    </source>
</evidence>
<organism evidence="9 10">
    <name type="scientific">Dreissena polymorpha</name>
    <name type="common">Zebra mussel</name>
    <name type="synonym">Mytilus polymorpha</name>
    <dbReference type="NCBI Taxonomy" id="45954"/>
    <lineage>
        <taxon>Eukaryota</taxon>
        <taxon>Metazoa</taxon>
        <taxon>Spiralia</taxon>
        <taxon>Lophotrochozoa</taxon>
        <taxon>Mollusca</taxon>
        <taxon>Bivalvia</taxon>
        <taxon>Autobranchia</taxon>
        <taxon>Heteroconchia</taxon>
        <taxon>Euheterodonta</taxon>
        <taxon>Imparidentia</taxon>
        <taxon>Neoheterodontei</taxon>
        <taxon>Myida</taxon>
        <taxon>Dreissenoidea</taxon>
        <taxon>Dreissenidae</taxon>
        <taxon>Dreissena</taxon>
    </lineage>
</organism>
<dbReference type="SUPFAM" id="SSF57850">
    <property type="entry name" value="RING/U-box"/>
    <property type="match status" value="1"/>
</dbReference>
<evidence type="ECO:0008006" key="11">
    <source>
        <dbReference type="Google" id="ProtNLM"/>
    </source>
</evidence>
<feature type="compositionally biased region" description="Basic and acidic residues" evidence="6">
    <location>
        <begin position="396"/>
        <end position="425"/>
    </location>
</feature>
<accession>A0A9D4N2S5</accession>